<evidence type="ECO:0000256" key="8">
    <source>
        <dbReference type="ARBA" id="ARBA00048543"/>
    </source>
</evidence>
<dbReference type="AlphaFoldDB" id="A6VUS8"/>
<feature type="binding site" evidence="9">
    <location>
        <position position="14"/>
    </location>
    <ligand>
        <name>NADPH</name>
        <dbReference type="ChEBI" id="CHEBI:57783"/>
    </ligand>
</feature>
<keyword evidence="13" id="KW-0413">Isomerase</keyword>
<feature type="binding site" evidence="9">
    <location>
        <position position="151"/>
    </location>
    <ligand>
        <name>Mn(2+)</name>
        <dbReference type="ChEBI" id="CHEBI:29035"/>
    </ligand>
</feature>
<evidence type="ECO:0000259" key="12">
    <source>
        <dbReference type="Pfam" id="PF13288"/>
    </source>
</evidence>
<feature type="binding site" evidence="9">
    <location>
        <position position="126"/>
    </location>
    <ligand>
        <name>1-deoxy-D-xylulose 5-phosphate</name>
        <dbReference type="ChEBI" id="CHEBI:57792"/>
    </ligand>
</feature>
<dbReference type="EC" id="1.1.1.267" evidence="9"/>
<feature type="binding site" evidence="9">
    <location>
        <position position="204"/>
    </location>
    <ligand>
        <name>1-deoxy-D-xylulose 5-phosphate</name>
        <dbReference type="ChEBI" id="CHEBI:57792"/>
    </ligand>
</feature>
<dbReference type="NCBIfam" id="TIGR00243">
    <property type="entry name" value="Dxr"/>
    <property type="match status" value="1"/>
</dbReference>
<evidence type="ECO:0000256" key="1">
    <source>
        <dbReference type="ARBA" id="ARBA00005094"/>
    </source>
</evidence>
<dbReference type="GO" id="GO:0016853">
    <property type="term" value="F:isomerase activity"/>
    <property type="evidence" value="ECO:0007669"/>
    <property type="project" value="UniProtKB-KW"/>
</dbReference>
<dbReference type="PIRSF" id="PIRSF006205">
    <property type="entry name" value="Dxp_reductismrs"/>
    <property type="match status" value="1"/>
</dbReference>
<evidence type="ECO:0000256" key="5">
    <source>
        <dbReference type="ARBA" id="ARBA00023002"/>
    </source>
</evidence>
<dbReference type="GO" id="GO:0030604">
    <property type="term" value="F:1-deoxy-D-xylulose-5-phosphate reductoisomerase activity"/>
    <property type="evidence" value="ECO:0007669"/>
    <property type="project" value="UniProtKB-UniRule"/>
</dbReference>
<dbReference type="Gene3D" id="1.10.1740.10">
    <property type="match status" value="1"/>
</dbReference>
<dbReference type="InterPro" id="IPR013512">
    <property type="entry name" value="DXP_reductoisomerase_N"/>
</dbReference>
<feature type="binding site" evidence="9">
    <location>
        <position position="127"/>
    </location>
    <ligand>
        <name>NADPH</name>
        <dbReference type="ChEBI" id="CHEBI:57783"/>
    </ligand>
</feature>
<keyword evidence="5 9" id="KW-0560">Oxidoreductase</keyword>
<dbReference type="Pfam" id="PF08436">
    <property type="entry name" value="DXP_redisom_C"/>
    <property type="match status" value="1"/>
</dbReference>
<gene>
    <name evidence="9" type="primary">dxr</name>
    <name evidence="13" type="ordered locus">Mmwyl1_1278</name>
</gene>
<feature type="binding site" evidence="9">
    <location>
        <position position="153"/>
    </location>
    <ligand>
        <name>Mn(2+)</name>
        <dbReference type="ChEBI" id="CHEBI:29035"/>
    </ligand>
</feature>
<dbReference type="GO" id="GO:0051484">
    <property type="term" value="P:isopentenyl diphosphate biosynthetic process, methylerythritol 4-phosphate pathway involved in terpenoid biosynthetic process"/>
    <property type="evidence" value="ECO:0007669"/>
    <property type="project" value="UniProtKB-ARBA"/>
</dbReference>
<dbReference type="Gene3D" id="3.40.50.720">
    <property type="entry name" value="NAD(P)-binding Rossmann-like Domain"/>
    <property type="match status" value="1"/>
</dbReference>
<dbReference type="InterPro" id="IPR026877">
    <property type="entry name" value="DXPR_C"/>
</dbReference>
<evidence type="ECO:0000313" key="13">
    <source>
        <dbReference type="EMBL" id="ABR70207.1"/>
    </source>
</evidence>
<organism evidence="13">
    <name type="scientific">Marinomonas sp. (strain MWYL1)</name>
    <dbReference type="NCBI Taxonomy" id="400668"/>
    <lineage>
        <taxon>Bacteria</taxon>
        <taxon>Pseudomonadati</taxon>
        <taxon>Pseudomonadota</taxon>
        <taxon>Gammaproteobacteria</taxon>
        <taxon>Oceanospirillales</taxon>
        <taxon>Oceanospirillaceae</taxon>
        <taxon>Marinomonas</taxon>
    </lineage>
</organism>
<evidence type="ECO:0000256" key="7">
    <source>
        <dbReference type="ARBA" id="ARBA00023229"/>
    </source>
</evidence>
<evidence type="ECO:0000259" key="11">
    <source>
        <dbReference type="Pfam" id="PF08436"/>
    </source>
</evidence>
<evidence type="ECO:0000256" key="6">
    <source>
        <dbReference type="ARBA" id="ARBA00023211"/>
    </source>
</evidence>
<dbReference type="InterPro" id="IPR036169">
    <property type="entry name" value="DXPR_C_sf"/>
</dbReference>
<keyword evidence="3 9" id="KW-0479">Metal-binding</keyword>
<feature type="binding site" evidence="9">
    <location>
        <position position="223"/>
    </location>
    <ligand>
        <name>1-deoxy-D-xylulose 5-phosphate</name>
        <dbReference type="ChEBI" id="CHEBI:57792"/>
    </ligand>
</feature>
<dbReference type="eggNOG" id="COG0743">
    <property type="taxonomic scope" value="Bacteria"/>
</dbReference>
<dbReference type="GO" id="GO:0030145">
    <property type="term" value="F:manganese ion binding"/>
    <property type="evidence" value="ECO:0007669"/>
    <property type="project" value="TreeGrafter"/>
</dbReference>
<keyword evidence="4 9" id="KW-0521">NADP</keyword>
<name>A6VUS8_MARMS</name>
<feature type="binding site" evidence="9">
    <location>
        <position position="16"/>
    </location>
    <ligand>
        <name>NADPH</name>
        <dbReference type="ChEBI" id="CHEBI:57783"/>
    </ligand>
</feature>
<feature type="binding site" evidence="9">
    <location>
        <position position="226"/>
    </location>
    <ligand>
        <name>Mn(2+)</name>
        <dbReference type="ChEBI" id="CHEBI:29035"/>
    </ligand>
</feature>
<protein>
    <recommendedName>
        <fullName evidence="9">1-deoxy-D-xylulose 5-phosphate reductoisomerase</fullName>
        <shortName evidence="9">DXP reductoisomerase</shortName>
        <ecNumber evidence="9">1.1.1.267</ecNumber>
    </recommendedName>
    <alternativeName>
        <fullName evidence="9">1-deoxyxylulose-5-phosphate reductoisomerase</fullName>
    </alternativeName>
    <alternativeName>
        <fullName evidence="9">2-C-methyl-D-erythritol 4-phosphate synthase</fullName>
    </alternativeName>
</protein>
<accession>A6VUS8</accession>
<dbReference type="InterPro" id="IPR003821">
    <property type="entry name" value="DXP_reductoisomerase"/>
</dbReference>
<feature type="binding site" evidence="9">
    <location>
        <position position="15"/>
    </location>
    <ligand>
        <name>NADPH</name>
        <dbReference type="ChEBI" id="CHEBI:57783"/>
    </ligand>
</feature>
<reference evidence="13" key="1">
    <citation type="submission" date="2007-06" db="EMBL/GenBank/DDBJ databases">
        <title>Complete sequence of Marinomonas sp. MWYL1.</title>
        <authorList>
            <consortium name="US DOE Joint Genome Institute"/>
            <person name="Copeland A."/>
            <person name="Lucas S."/>
            <person name="Lapidus A."/>
            <person name="Barry K."/>
            <person name="Glavina del Rio T."/>
            <person name="Dalin E."/>
            <person name="Tice H."/>
            <person name="Pitluck S."/>
            <person name="Kiss H."/>
            <person name="Brettin T."/>
            <person name="Bruce D."/>
            <person name="Detter J.C."/>
            <person name="Han C."/>
            <person name="Schmutz J."/>
            <person name="Larimer F."/>
            <person name="Land M."/>
            <person name="Hauser L."/>
            <person name="Kyrpides N."/>
            <person name="Kim E."/>
            <person name="Johnston A.W.B."/>
            <person name="Todd J.D."/>
            <person name="Rogers R."/>
            <person name="Wexler M."/>
            <person name="Bond P.L."/>
            <person name="Li Y."/>
            <person name="Richardson P."/>
        </authorList>
    </citation>
    <scope>NUCLEOTIDE SEQUENCE [LARGE SCALE GENOMIC DNA]</scope>
    <source>
        <strain evidence="13">MWYL1</strain>
    </source>
</reference>
<dbReference type="EMBL" id="CP000749">
    <property type="protein sequence ID" value="ABR70207.1"/>
    <property type="molecule type" value="Genomic_DNA"/>
</dbReference>
<evidence type="ECO:0000256" key="2">
    <source>
        <dbReference type="ARBA" id="ARBA00006825"/>
    </source>
</evidence>
<dbReference type="HAMAP" id="MF_00183">
    <property type="entry name" value="DXP_reductoisom"/>
    <property type="match status" value="1"/>
</dbReference>
<dbReference type="FunFam" id="3.40.50.720:FF:000045">
    <property type="entry name" value="1-deoxy-D-xylulose 5-phosphate reductoisomerase"/>
    <property type="match status" value="1"/>
</dbReference>
<dbReference type="SUPFAM" id="SSF51735">
    <property type="entry name" value="NAD(P)-binding Rossmann-fold domains"/>
    <property type="match status" value="1"/>
</dbReference>
<proteinExistence type="inferred from homology"/>
<comment type="similarity">
    <text evidence="2 9">Belongs to the DXR family.</text>
</comment>
<dbReference type="InterPro" id="IPR036291">
    <property type="entry name" value="NAD(P)-bd_dom_sf"/>
</dbReference>
<dbReference type="UniPathway" id="UPA00056">
    <property type="reaction ID" value="UER00092"/>
</dbReference>
<feature type="binding site" evidence="9">
    <location>
        <position position="152"/>
    </location>
    <ligand>
        <name>1-deoxy-D-xylulose 5-phosphate</name>
        <dbReference type="ChEBI" id="CHEBI:57792"/>
    </ligand>
</feature>
<dbReference type="SUPFAM" id="SSF69055">
    <property type="entry name" value="1-deoxy-D-xylulose-5-phosphate reductoisomerase, C-terminal domain"/>
    <property type="match status" value="1"/>
</dbReference>
<keyword evidence="6 9" id="KW-0464">Manganese</keyword>
<feature type="binding site" evidence="9">
    <location>
        <position position="125"/>
    </location>
    <ligand>
        <name>NADPH</name>
        <dbReference type="ChEBI" id="CHEBI:57783"/>
    </ligand>
</feature>
<feature type="binding site" evidence="9">
    <location>
        <position position="222"/>
    </location>
    <ligand>
        <name>1-deoxy-D-xylulose 5-phosphate</name>
        <dbReference type="ChEBI" id="CHEBI:57792"/>
    </ligand>
</feature>
<dbReference type="GO" id="GO:0070402">
    <property type="term" value="F:NADPH binding"/>
    <property type="evidence" value="ECO:0007669"/>
    <property type="project" value="InterPro"/>
</dbReference>
<evidence type="ECO:0000259" key="10">
    <source>
        <dbReference type="Pfam" id="PF02670"/>
    </source>
</evidence>
<feature type="domain" description="DXP reductoisomerase C-terminal" evidence="12">
    <location>
        <begin position="266"/>
        <end position="382"/>
    </location>
</feature>
<feature type="binding site" evidence="9">
    <location>
        <position position="226"/>
    </location>
    <ligand>
        <name>1-deoxy-D-xylulose 5-phosphate</name>
        <dbReference type="ChEBI" id="CHEBI:57792"/>
    </ligand>
</feature>
<dbReference type="NCBIfam" id="NF003938">
    <property type="entry name" value="PRK05447.1-1"/>
    <property type="match status" value="1"/>
</dbReference>
<keyword evidence="9" id="KW-0460">Magnesium</keyword>
<comment type="caution">
    <text evidence="9">Lacks conserved residue(s) required for the propagation of feature annotation.</text>
</comment>
<keyword evidence="7 9" id="KW-0414">Isoprene biosynthesis</keyword>
<evidence type="ECO:0000256" key="9">
    <source>
        <dbReference type="HAMAP-Rule" id="MF_00183"/>
    </source>
</evidence>
<evidence type="ECO:0000256" key="3">
    <source>
        <dbReference type="ARBA" id="ARBA00022723"/>
    </source>
</evidence>
<evidence type="ECO:0000256" key="4">
    <source>
        <dbReference type="ARBA" id="ARBA00022857"/>
    </source>
</evidence>
<comment type="catalytic activity">
    <reaction evidence="8">
        <text>2-C-methyl-D-erythritol 4-phosphate + NADP(+) = 1-deoxy-D-xylulose 5-phosphate + NADPH + H(+)</text>
        <dbReference type="Rhea" id="RHEA:13717"/>
        <dbReference type="ChEBI" id="CHEBI:15378"/>
        <dbReference type="ChEBI" id="CHEBI:57783"/>
        <dbReference type="ChEBI" id="CHEBI:57792"/>
        <dbReference type="ChEBI" id="CHEBI:58262"/>
        <dbReference type="ChEBI" id="CHEBI:58349"/>
        <dbReference type="EC" id="1.1.1.267"/>
    </reaction>
    <physiologicalReaction direction="right-to-left" evidence="8">
        <dbReference type="Rhea" id="RHEA:13719"/>
    </physiologicalReaction>
</comment>
<dbReference type="InterPro" id="IPR013644">
    <property type="entry name" value="DXP_reductoisomerase_C"/>
</dbReference>
<feature type="binding site" evidence="9">
    <location>
        <position position="181"/>
    </location>
    <ligand>
        <name>1-deoxy-D-xylulose 5-phosphate</name>
        <dbReference type="ChEBI" id="CHEBI:57792"/>
    </ligand>
</feature>
<dbReference type="PANTHER" id="PTHR30525:SF0">
    <property type="entry name" value="1-DEOXY-D-XYLULOSE 5-PHOSPHATE REDUCTOISOMERASE, CHLOROPLASTIC"/>
    <property type="match status" value="1"/>
</dbReference>
<comment type="cofactor">
    <cofactor evidence="9">
        <name>Mg(2+)</name>
        <dbReference type="ChEBI" id="CHEBI:18420"/>
    </cofactor>
    <cofactor evidence="9">
        <name>Mn(2+)</name>
        <dbReference type="ChEBI" id="CHEBI:29035"/>
    </cofactor>
</comment>
<comment type="pathway">
    <text evidence="1 9">Isoprenoid biosynthesis; isopentenyl diphosphate biosynthesis via DXP pathway; isopentenyl diphosphate from 1-deoxy-D-xylulose 5-phosphate: step 1/6.</text>
</comment>
<dbReference type="Pfam" id="PF02670">
    <property type="entry name" value="DXP_reductoisom"/>
    <property type="match status" value="1"/>
</dbReference>
<feature type="domain" description="1-deoxy-D-xylulose 5-phosphate reductoisomerase C-terminal" evidence="11">
    <location>
        <begin position="147"/>
        <end position="234"/>
    </location>
</feature>
<dbReference type="PANTHER" id="PTHR30525">
    <property type="entry name" value="1-DEOXY-D-XYLULOSE 5-PHOSPHATE REDUCTOISOMERASE"/>
    <property type="match status" value="1"/>
</dbReference>
<feature type="domain" description="1-deoxy-D-xylulose 5-phosphate reductoisomerase N-terminal" evidence="10">
    <location>
        <begin position="7"/>
        <end position="133"/>
    </location>
</feature>
<comment type="function">
    <text evidence="9">Catalyzes the NADPH-dependent rearrangement and reduction of 1-deoxy-D-xylulose-5-phosphate (DXP) to 2-C-methyl-D-erythritol 4-phosphate (MEP).</text>
</comment>
<dbReference type="STRING" id="400668.Mmwyl1_1278"/>
<dbReference type="NCBIfam" id="NF009114">
    <property type="entry name" value="PRK12464.1"/>
    <property type="match status" value="1"/>
</dbReference>
<feature type="binding site" evidence="9">
    <location>
        <position position="13"/>
    </location>
    <ligand>
        <name>NADPH</name>
        <dbReference type="ChEBI" id="CHEBI:57783"/>
    </ligand>
</feature>
<dbReference type="KEGG" id="mmw:Mmwyl1_1278"/>
<feature type="binding site" evidence="9">
    <location>
        <position position="153"/>
    </location>
    <ligand>
        <name>1-deoxy-D-xylulose 5-phosphate</name>
        <dbReference type="ChEBI" id="CHEBI:57792"/>
    </ligand>
</feature>
<feature type="binding site" evidence="9">
    <location>
        <position position="210"/>
    </location>
    <ligand>
        <name>NADPH</name>
        <dbReference type="ChEBI" id="CHEBI:57783"/>
    </ligand>
</feature>
<dbReference type="Pfam" id="PF13288">
    <property type="entry name" value="DXPR_C"/>
    <property type="match status" value="1"/>
</dbReference>
<feature type="binding site" evidence="9">
    <location>
        <position position="217"/>
    </location>
    <ligand>
        <name>1-deoxy-D-xylulose 5-phosphate</name>
        <dbReference type="ChEBI" id="CHEBI:57792"/>
    </ligand>
</feature>
<dbReference type="HOGENOM" id="CLU_035714_4_0_6"/>
<sequence>MALMQGICLLGATGSIGQSTLDIIAQHPDKFVLINASANESVDKMADICRRFKPQRVVMGSQRARDELAQKCHDLAISFEWGEEALDSIASDSAVDQVMAAIMGFAGLKPTLAGIRAGKKILLANKESLVTAGKLFMDEVARHDVMLLPIDSEHNAIYQSLPQTARGAHKQDVSKVILTASGGPFRSWSLGEMATVTPEQACKHPNWSMGQKISIDSASLMNKGLELIEACWLFDITPNQVDVVVHPESIIHSMVSYLDGSVIAQMGNPDMKIPIAYGMSWPNRIETNVPPLSLIDIARLNFEAPDLNRFPNLRLAADAWFMGGTAMAVLNATNEIAVAAFLKREIGFLDIARLNEKVLMAADIVAVNDLDDVFEADRYSRHLALDMISRGSLS</sequence>
<dbReference type="SUPFAM" id="SSF55347">
    <property type="entry name" value="Glyceraldehyde-3-phosphate dehydrogenase-like, C-terminal domain"/>
    <property type="match status" value="1"/>
</dbReference>